<name>A0A2C9UHG9_MANES</name>
<dbReference type="EMBL" id="CM004401">
    <property type="protein sequence ID" value="OAY30036.1"/>
    <property type="molecule type" value="Genomic_DNA"/>
</dbReference>
<dbReference type="AlphaFoldDB" id="A0A2C9UHG9"/>
<sequence length="35" mass="3939">MDGYQVVVQKPFLSFICIPHLLISPYGCFLLILIG</sequence>
<organism evidence="2">
    <name type="scientific">Manihot esculenta</name>
    <name type="common">Cassava</name>
    <name type="synonym">Jatropha manihot</name>
    <dbReference type="NCBI Taxonomy" id="3983"/>
    <lineage>
        <taxon>Eukaryota</taxon>
        <taxon>Viridiplantae</taxon>
        <taxon>Streptophyta</taxon>
        <taxon>Embryophyta</taxon>
        <taxon>Tracheophyta</taxon>
        <taxon>Spermatophyta</taxon>
        <taxon>Magnoliopsida</taxon>
        <taxon>eudicotyledons</taxon>
        <taxon>Gunneridae</taxon>
        <taxon>Pentapetalae</taxon>
        <taxon>rosids</taxon>
        <taxon>fabids</taxon>
        <taxon>Malpighiales</taxon>
        <taxon>Euphorbiaceae</taxon>
        <taxon>Crotonoideae</taxon>
        <taxon>Manihoteae</taxon>
        <taxon>Manihot</taxon>
    </lineage>
</organism>
<gene>
    <name evidence="2" type="ORF">MANES_15G192400</name>
</gene>
<proteinExistence type="predicted"/>
<evidence type="ECO:0000256" key="1">
    <source>
        <dbReference type="SAM" id="Phobius"/>
    </source>
</evidence>
<accession>A0A2C9UHG9</accession>
<evidence type="ECO:0000313" key="2">
    <source>
        <dbReference type="EMBL" id="OAY30036.1"/>
    </source>
</evidence>
<reference evidence="2" key="1">
    <citation type="submission" date="2016-02" db="EMBL/GenBank/DDBJ databases">
        <title>WGS assembly of Manihot esculenta.</title>
        <authorList>
            <person name="Bredeson J.V."/>
            <person name="Prochnik S.E."/>
            <person name="Lyons J.B."/>
            <person name="Schmutz J."/>
            <person name="Grimwood J."/>
            <person name="Vrebalov J."/>
            <person name="Bart R.S."/>
            <person name="Amuge T."/>
            <person name="Ferguson M.E."/>
            <person name="Green R."/>
            <person name="Putnam N."/>
            <person name="Stites J."/>
            <person name="Rounsley S."/>
            <person name="Rokhsar D.S."/>
        </authorList>
    </citation>
    <scope>NUCLEOTIDE SEQUENCE [LARGE SCALE GENOMIC DNA]</scope>
    <source>
        <tissue evidence="2">Leaf</tissue>
    </source>
</reference>
<keyword evidence="1" id="KW-0812">Transmembrane</keyword>
<protein>
    <submittedName>
        <fullName evidence="2">Uncharacterized protein</fullName>
    </submittedName>
</protein>
<keyword evidence="1" id="KW-1133">Transmembrane helix</keyword>
<feature type="transmembrane region" description="Helical" evidence="1">
    <location>
        <begin position="12"/>
        <end position="34"/>
    </location>
</feature>
<keyword evidence="1" id="KW-0472">Membrane</keyword>